<dbReference type="InterPro" id="IPR052733">
    <property type="entry name" value="Chloroplast_QOR"/>
</dbReference>
<dbReference type="PANTHER" id="PTHR44013:SF1">
    <property type="entry name" value="ZINC-TYPE ALCOHOL DEHYDROGENASE-LIKE PROTEIN C16A3.02C"/>
    <property type="match status" value="1"/>
</dbReference>
<dbReference type="OrthoDB" id="48317at2759"/>
<dbReference type="CDD" id="cd08267">
    <property type="entry name" value="MDR1"/>
    <property type="match status" value="1"/>
</dbReference>
<proteinExistence type="predicted"/>
<comment type="caution">
    <text evidence="2">The sequence shown here is derived from an EMBL/GenBank/DDBJ whole genome shotgun (WGS) entry which is preliminary data.</text>
</comment>
<dbReference type="GO" id="GO:0016491">
    <property type="term" value="F:oxidoreductase activity"/>
    <property type="evidence" value="ECO:0007669"/>
    <property type="project" value="InterPro"/>
</dbReference>
<dbReference type="InterPro" id="IPR020843">
    <property type="entry name" value="ER"/>
</dbReference>
<sequence>MLGQVSNCSDGDLPRDTASPCLMNHHPTTSHGPPFTYRLPAADDFRRFLGVASTDKAPPIAAAAATWGRLPPLFSAAAMATELMRAVQYDGYGGGAAALKNGGGLAEYAVGDVKLSAHRPPEVSAAEGAGIPTAGLTALYGFNSVGIKFDGTDKLANILITAASGGIGHYAVQLAKLAGFHVTATCGARNLELVKSLGAEEVLDYKTPEGAGLKSPSGRKYDVVINCAKGIPWSVLKPNLSSRGKVVDIAPTAWDAMTAAVLKTTFSKKRRFPAILAPNQKNLEFMVGLAQEGKLRTVVDSRFPLDKAEDAFSKIMEGHATGKIIVEM</sequence>
<reference evidence="2" key="1">
    <citation type="submission" date="2017-07" db="EMBL/GenBank/DDBJ databases">
        <title>Taro Niue Genome Assembly and Annotation.</title>
        <authorList>
            <person name="Atibalentja N."/>
            <person name="Keating K."/>
            <person name="Fields C.J."/>
        </authorList>
    </citation>
    <scope>NUCLEOTIDE SEQUENCE</scope>
    <source>
        <strain evidence="2">Niue_2</strain>
        <tissue evidence="2">Leaf</tissue>
    </source>
</reference>
<accession>A0A843VU66</accession>
<protein>
    <recommendedName>
        <fullName evidence="1">Enoyl reductase (ER) domain-containing protein</fullName>
    </recommendedName>
</protein>
<dbReference type="Proteomes" id="UP000652761">
    <property type="component" value="Unassembled WGS sequence"/>
</dbReference>
<dbReference type="InterPro" id="IPR036291">
    <property type="entry name" value="NAD(P)-bd_dom_sf"/>
</dbReference>
<dbReference type="SMART" id="SM00829">
    <property type="entry name" value="PKS_ER"/>
    <property type="match status" value="1"/>
</dbReference>
<organism evidence="2 3">
    <name type="scientific">Colocasia esculenta</name>
    <name type="common">Wild taro</name>
    <name type="synonym">Arum esculentum</name>
    <dbReference type="NCBI Taxonomy" id="4460"/>
    <lineage>
        <taxon>Eukaryota</taxon>
        <taxon>Viridiplantae</taxon>
        <taxon>Streptophyta</taxon>
        <taxon>Embryophyta</taxon>
        <taxon>Tracheophyta</taxon>
        <taxon>Spermatophyta</taxon>
        <taxon>Magnoliopsida</taxon>
        <taxon>Liliopsida</taxon>
        <taxon>Araceae</taxon>
        <taxon>Aroideae</taxon>
        <taxon>Colocasieae</taxon>
        <taxon>Colocasia</taxon>
    </lineage>
</organism>
<gene>
    <name evidence="2" type="ORF">Taro_028436</name>
</gene>
<dbReference type="Pfam" id="PF13602">
    <property type="entry name" value="ADH_zinc_N_2"/>
    <property type="match status" value="1"/>
</dbReference>
<dbReference type="Gene3D" id="3.90.180.10">
    <property type="entry name" value="Medium-chain alcohol dehydrogenases, catalytic domain"/>
    <property type="match status" value="1"/>
</dbReference>
<dbReference type="SUPFAM" id="SSF51735">
    <property type="entry name" value="NAD(P)-binding Rossmann-fold domains"/>
    <property type="match status" value="1"/>
</dbReference>
<keyword evidence="3" id="KW-1185">Reference proteome</keyword>
<evidence type="ECO:0000313" key="2">
    <source>
        <dbReference type="EMBL" id="MQL95763.1"/>
    </source>
</evidence>
<name>A0A843VU66_COLES</name>
<dbReference type="PANTHER" id="PTHR44013">
    <property type="entry name" value="ZINC-TYPE ALCOHOL DEHYDROGENASE-LIKE PROTEIN C16A3.02C"/>
    <property type="match status" value="1"/>
</dbReference>
<feature type="domain" description="Enoyl reductase (ER)" evidence="1">
    <location>
        <begin position="41"/>
        <end position="326"/>
    </location>
</feature>
<evidence type="ECO:0000313" key="3">
    <source>
        <dbReference type="Proteomes" id="UP000652761"/>
    </source>
</evidence>
<evidence type="ECO:0000259" key="1">
    <source>
        <dbReference type="SMART" id="SM00829"/>
    </source>
</evidence>
<dbReference type="Gene3D" id="3.40.50.720">
    <property type="entry name" value="NAD(P)-binding Rossmann-like Domain"/>
    <property type="match status" value="1"/>
</dbReference>
<dbReference type="AlphaFoldDB" id="A0A843VU66"/>
<dbReference type="EMBL" id="NMUH01001832">
    <property type="protein sequence ID" value="MQL95763.1"/>
    <property type="molecule type" value="Genomic_DNA"/>
</dbReference>